<organism evidence="2 3">
    <name type="scientific">Desmospora activa DSM 45169</name>
    <dbReference type="NCBI Taxonomy" id="1121389"/>
    <lineage>
        <taxon>Bacteria</taxon>
        <taxon>Bacillati</taxon>
        <taxon>Bacillota</taxon>
        <taxon>Bacilli</taxon>
        <taxon>Bacillales</taxon>
        <taxon>Thermoactinomycetaceae</taxon>
        <taxon>Desmospora</taxon>
    </lineage>
</organism>
<dbReference type="CDD" id="cd01127">
    <property type="entry name" value="TrwB_TraG_TraD_VirD4"/>
    <property type="match status" value="1"/>
</dbReference>
<evidence type="ECO:0000313" key="3">
    <source>
        <dbReference type="Proteomes" id="UP000241639"/>
    </source>
</evidence>
<keyword evidence="2" id="KW-0347">Helicase</keyword>
<dbReference type="GO" id="GO:0004386">
    <property type="term" value="F:helicase activity"/>
    <property type="evidence" value="ECO:0007669"/>
    <property type="project" value="UniProtKB-KW"/>
</dbReference>
<comment type="caution">
    <text evidence="2">The sequence shown here is derived from an EMBL/GenBank/DDBJ whole genome shotgun (WGS) entry which is preliminary data.</text>
</comment>
<dbReference type="InterPro" id="IPR027417">
    <property type="entry name" value="P-loop_NTPase"/>
</dbReference>
<accession>A0A2T4YYZ1</accession>
<evidence type="ECO:0000313" key="2">
    <source>
        <dbReference type="EMBL" id="PTM52174.1"/>
    </source>
</evidence>
<dbReference type="SUPFAM" id="SSF52540">
    <property type="entry name" value="P-loop containing nucleoside triphosphate hydrolases"/>
    <property type="match status" value="1"/>
</dbReference>
<dbReference type="InterPro" id="IPR051162">
    <property type="entry name" value="T4SS_component"/>
</dbReference>
<dbReference type="PANTHER" id="PTHR30121">
    <property type="entry name" value="UNCHARACTERIZED PROTEIN YJGR-RELATED"/>
    <property type="match status" value="1"/>
</dbReference>
<feature type="compositionally biased region" description="Basic and acidic residues" evidence="1">
    <location>
        <begin position="873"/>
        <end position="885"/>
    </location>
</feature>
<dbReference type="OrthoDB" id="2985392at2"/>
<gene>
    <name evidence="2" type="ORF">C8J48_3721</name>
</gene>
<keyword evidence="2" id="KW-0547">Nucleotide-binding</keyword>
<feature type="region of interest" description="Disordered" evidence="1">
    <location>
        <begin position="871"/>
        <end position="923"/>
    </location>
</feature>
<dbReference type="Proteomes" id="UP000241639">
    <property type="component" value="Unassembled WGS sequence"/>
</dbReference>
<dbReference type="AlphaFoldDB" id="A0A2T4YYZ1"/>
<keyword evidence="2" id="KW-0067">ATP-binding</keyword>
<protein>
    <submittedName>
        <fullName evidence="2">DNA helicase HerA-like ATPase</fullName>
    </submittedName>
</protein>
<reference evidence="2 3" key="1">
    <citation type="submission" date="2018-04" db="EMBL/GenBank/DDBJ databases">
        <title>Genomic Encyclopedia of Archaeal and Bacterial Type Strains, Phase II (KMG-II): from individual species to whole genera.</title>
        <authorList>
            <person name="Goeker M."/>
        </authorList>
    </citation>
    <scope>NUCLEOTIDE SEQUENCE [LARGE SCALE GENOMIC DNA]</scope>
    <source>
        <strain evidence="2 3">DSM 45169</strain>
    </source>
</reference>
<keyword evidence="3" id="KW-1185">Reference proteome</keyword>
<name>A0A2T4YYZ1_9BACL</name>
<sequence>MSWFETSSGNNKNNDKELETLGKLTMAIGTPIAALMGLKWLGEQVGLGSGSNTNVGTSFNAWADTILQTAAYTAGGGAVAATAAVGGYAYAQHYHRQYAQRHFRYIRILPHADTRNEEEEIFKMIDGFYHARRPKKEQWKRGRVWYQLLIVCNQEDEIHFYLGFPEDREEYIPGLIRGAYSDCETLEVPMNEVPLPFLNKGMGGTLVPSKPEYAGYPFQSFDGKEKITSLLSVLVPGTYVAINFSPIPFKTLDKTVGKTRDHLLGVKRNLWGQEVKAKQKGELDDKRQEKLDNLKNRLRGNALPFDVQIHIWQEDNRNDVIHSLVNQLNVVVGKQDQLLRLKEKGESPIERSPYPYPWGKGEVMTWTAVEVANLIHLPSGRTKEQKKRKQPHIMDRIPHLIAGQVRVTDDEFTEGIPIGYLLHPVNEKRLIRLLEKKLQKMGLVVGQIGSGKTALILKMIRAYLVRRLGFTFVDPKAEAVWTILTYLRERQIAGDELEEDRLHYFDLASEEFSVGMNLLQPLPGQSERDVVNNTIEILKNAYPNDSGWLKKFARPSIKALMRDKTEIHSVLALPEFLKEESPLRDRIKQQLEQGATSDRELKRELDELEDKFGGTQVEPILNRLKELIDNPITKRMFGQKQTSLNVLEWVENGHMVLFNTQGLTREETRLVMGYIAVLYHQAAQNRKNTSSNHYLFIDEAHEVGSIPIFHEQIIPKDRSKGLSLFMLTQFPEQFPEKLKTTIEELAGTIISFTSGEATAREIERLTNGSFAASDIHGLKELRGAVYTQNSKGEKVNFFIEADPPYVIDRDGELTYYGDDEERINRERNNAWREAQEELGNVWMTRDCMTAAEVDAEMNAYLEKLWAIEMPRGTGDDQKSKGGKGKEKGKKGKERKSSQPQGTGLKPVQDIPAFRSNDKEEERE</sequence>
<proteinExistence type="predicted"/>
<dbReference type="Gene3D" id="3.40.50.300">
    <property type="entry name" value="P-loop containing nucleotide triphosphate hydrolases"/>
    <property type="match status" value="2"/>
</dbReference>
<keyword evidence="2" id="KW-0378">Hydrolase</keyword>
<dbReference type="PANTHER" id="PTHR30121:SF6">
    <property type="entry name" value="SLR6007 PROTEIN"/>
    <property type="match status" value="1"/>
</dbReference>
<dbReference type="EMBL" id="PZZP01000006">
    <property type="protein sequence ID" value="PTM52174.1"/>
    <property type="molecule type" value="Genomic_DNA"/>
</dbReference>
<dbReference type="RefSeq" id="WP_107728676.1">
    <property type="nucleotide sequence ID" value="NZ_PZZP01000006.1"/>
</dbReference>
<evidence type="ECO:0000256" key="1">
    <source>
        <dbReference type="SAM" id="MobiDB-lite"/>
    </source>
</evidence>